<keyword evidence="9" id="KW-0472">Membrane</keyword>
<dbReference type="GO" id="GO:0015628">
    <property type="term" value="P:protein secretion by the type II secretion system"/>
    <property type="evidence" value="ECO:0007669"/>
    <property type="project" value="InterPro"/>
</dbReference>
<keyword evidence="8" id="KW-1133">Transmembrane helix</keyword>
<gene>
    <name evidence="12" type="ORF">SAMN04488135_12510</name>
</gene>
<feature type="domain" description="GspL cytoplasmic actin-ATPase-like" evidence="10">
    <location>
        <begin position="39"/>
        <end position="168"/>
    </location>
</feature>
<evidence type="ECO:0000256" key="7">
    <source>
        <dbReference type="ARBA" id="ARBA00022927"/>
    </source>
</evidence>
<protein>
    <submittedName>
        <fullName evidence="12">General secretion pathway protein L</fullName>
    </submittedName>
</protein>
<reference evidence="12 13" key="1">
    <citation type="submission" date="2016-11" db="EMBL/GenBank/DDBJ databases">
        <authorList>
            <person name="Jaros S."/>
            <person name="Januszkiewicz K."/>
            <person name="Wedrychowicz H."/>
        </authorList>
    </citation>
    <scope>NUCLEOTIDE SEQUENCE [LARGE SCALE GENOMIC DNA]</scope>
    <source>
        <strain evidence="12 13">CGMCC 1.10190</strain>
    </source>
</reference>
<dbReference type="InterPro" id="IPR043129">
    <property type="entry name" value="ATPase_NBD"/>
</dbReference>
<evidence type="ECO:0000256" key="3">
    <source>
        <dbReference type="ARBA" id="ARBA00022448"/>
    </source>
</evidence>
<evidence type="ECO:0000256" key="5">
    <source>
        <dbReference type="ARBA" id="ARBA00022519"/>
    </source>
</evidence>
<evidence type="ECO:0000259" key="10">
    <source>
        <dbReference type="Pfam" id="PF05134"/>
    </source>
</evidence>
<evidence type="ECO:0000259" key="11">
    <source>
        <dbReference type="Pfam" id="PF12693"/>
    </source>
</evidence>
<dbReference type="STRING" id="658167.SAMN04488135_12510"/>
<keyword evidence="5" id="KW-0997">Cell inner membrane</keyword>
<evidence type="ECO:0000256" key="6">
    <source>
        <dbReference type="ARBA" id="ARBA00022692"/>
    </source>
</evidence>
<sequence length="421" mass="43598">MKTGLLRIALPRLGEIRPDALAVFGWRAGAGAWQDGGPAPLREIAARFGAMRVEVCLHPEDASLTDVSLPPLPEKRRRAAILAEVEALALGEVEGLAVGFGARNDDGAAPVAWTEQDRLDGALARLRAMGLNVRAVYAAPFFLPLPDAGSCGVLVDGWAVLRTGRDAGLMHAVHAAPFPEAGAGGPPDDGNDAPPAALPVLSEPIQWLDAGLRQAAGPTALSSPSDAPSRWAGPCAAWSIPVGGRQRGGGRQNWTRAAGACALAAAVWVAGLNLYAYRLAHHGQAIQAHMRDRVKAAFPDLPVVVNPLQQARQQRDAWSALGDDPDGARFSRTIRASAAVIDNLAGQVQSMRYAGGELVLTLRGGKPASADEAAALAQRASEAGLAATADASGWTLRLDPQAMPPALAARNTPGATAKEAG</sequence>
<evidence type="ECO:0000256" key="9">
    <source>
        <dbReference type="ARBA" id="ARBA00023136"/>
    </source>
</evidence>
<keyword evidence="7" id="KW-0653">Protein transport</keyword>
<dbReference type="Proteomes" id="UP000184226">
    <property type="component" value="Unassembled WGS sequence"/>
</dbReference>
<keyword evidence="3" id="KW-0813">Transport</keyword>
<dbReference type="RefSeq" id="WP_073110076.1">
    <property type="nucleotide sequence ID" value="NZ_FQXE01000025.1"/>
</dbReference>
<proteinExistence type="inferred from homology"/>
<dbReference type="InterPro" id="IPR025691">
    <property type="entry name" value="GspL_pp_dom"/>
</dbReference>
<accession>A0A1M6BDJ4</accession>
<dbReference type="GO" id="GO:0015627">
    <property type="term" value="C:type II protein secretion system complex"/>
    <property type="evidence" value="ECO:0007669"/>
    <property type="project" value="InterPro"/>
</dbReference>
<comment type="similarity">
    <text evidence="2">Belongs to the GSP L family.</text>
</comment>
<evidence type="ECO:0000256" key="4">
    <source>
        <dbReference type="ARBA" id="ARBA00022475"/>
    </source>
</evidence>
<dbReference type="Pfam" id="PF05134">
    <property type="entry name" value="T2SSL"/>
    <property type="match status" value="1"/>
</dbReference>
<dbReference type="AlphaFoldDB" id="A0A1M6BDJ4"/>
<dbReference type="OrthoDB" id="7022366at2"/>
<keyword evidence="13" id="KW-1185">Reference proteome</keyword>
<feature type="domain" description="GspL periplasmic" evidence="11">
    <location>
        <begin position="252"/>
        <end position="380"/>
    </location>
</feature>
<dbReference type="InterPro" id="IPR024230">
    <property type="entry name" value="GspL_cyto_dom"/>
</dbReference>
<name>A0A1M6BDJ4_9BURK</name>
<dbReference type="InterPro" id="IPR007812">
    <property type="entry name" value="T2SS_protein-GspL"/>
</dbReference>
<dbReference type="Gene3D" id="3.30.420.380">
    <property type="match status" value="1"/>
</dbReference>
<dbReference type="SUPFAM" id="SSF53067">
    <property type="entry name" value="Actin-like ATPase domain"/>
    <property type="match status" value="1"/>
</dbReference>
<organism evidence="12 13">
    <name type="scientific">Pollutimonas bauzanensis</name>
    <dbReference type="NCBI Taxonomy" id="658167"/>
    <lineage>
        <taxon>Bacteria</taxon>
        <taxon>Pseudomonadati</taxon>
        <taxon>Pseudomonadota</taxon>
        <taxon>Betaproteobacteria</taxon>
        <taxon>Burkholderiales</taxon>
        <taxon>Alcaligenaceae</taxon>
        <taxon>Pollutimonas</taxon>
    </lineage>
</organism>
<comment type="subcellular location">
    <subcellularLocation>
        <location evidence="1">Cell inner membrane</location>
        <topology evidence="1">Single-pass membrane protein</topology>
    </subcellularLocation>
</comment>
<dbReference type="EMBL" id="FQXE01000025">
    <property type="protein sequence ID" value="SHI46811.1"/>
    <property type="molecule type" value="Genomic_DNA"/>
</dbReference>
<evidence type="ECO:0000256" key="2">
    <source>
        <dbReference type="ARBA" id="ARBA00005318"/>
    </source>
</evidence>
<dbReference type="NCBIfam" id="TIGR01709">
    <property type="entry name" value="typeII_sec_gspL"/>
    <property type="match status" value="1"/>
</dbReference>
<evidence type="ECO:0000313" key="13">
    <source>
        <dbReference type="Proteomes" id="UP000184226"/>
    </source>
</evidence>
<evidence type="ECO:0000256" key="8">
    <source>
        <dbReference type="ARBA" id="ARBA00022989"/>
    </source>
</evidence>
<dbReference type="GO" id="GO:0005886">
    <property type="term" value="C:plasma membrane"/>
    <property type="evidence" value="ECO:0007669"/>
    <property type="project" value="UniProtKB-SubCell"/>
</dbReference>
<dbReference type="Pfam" id="PF12693">
    <property type="entry name" value="GspL_C"/>
    <property type="match status" value="1"/>
</dbReference>
<keyword evidence="4" id="KW-1003">Cell membrane</keyword>
<keyword evidence="6" id="KW-0812">Transmembrane</keyword>
<evidence type="ECO:0000256" key="1">
    <source>
        <dbReference type="ARBA" id="ARBA00004377"/>
    </source>
</evidence>
<evidence type="ECO:0000313" key="12">
    <source>
        <dbReference type="EMBL" id="SHI46811.1"/>
    </source>
</evidence>
<dbReference type="GO" id="GO:0009276">
    <property type="term" value="C:Gram-negative-bacterium-type cell wall"/>
    <property type="evidence" value="ECO:0007669"/>
    <property type="project" value="InterPro"/>
</dbReference>